<reference evidence="2" key="1">
    <citation type="journal article" date="2019" name="Int. J. Syst. Evol. Microbiol.">
        <title>The Global Catalogue of Microorganisms (GCM) 10K type strain sequencing project: providing services to taxonomists for standard genome sequencing and annotation.</title>
        <authorList>
            <consortium name="The Broad Institute Genomics Platform"/>
            <consortium name="The Broad Institute Genome Sequencing Center for Infectious Disease"/>
            <person name="Wu L."/>
            <person name="Ma J."/>
        </authorList>
    </citation>
    <scope>NUCLEOTIDE SEQUENCE [LARGE SCALE GENOMIC DNA]</scope>
    <source>
        <strain evidence="2">JCM 9651</strain>
    </source>
</reference>
<proteinExistence type="predicted"/>
<organism evidence="1 2">
    <name type="scientific">Streptomyces sannanensis</name>
    <dbReference type="NCBI Taxonomy" id="285536"/>
    <lineage>
        <taxon>Bacteria</taxon>
        <taxon>Bacillati</taxon>
        <taxon>Actinomycetota</taxon>
        <taxon>Actinomycetes</taxon>
        <taxon>Kitasatosporales</taxon>
        <taxon>Streptomycetaceae</taxon>
        <taxon>Streptomyces</taxon>
    </lineage>
</organism>
<accession>A0ABP6SE07</accession>
<evidence type="ECO:0000313" key="2">
    <source>
        <dbReference type="Proteomes" id="UP001499990"/>
    </source>
</evidence>
<evidence type="ECO:0000313" key="1">
    <source>
        <dbReference type="EMBL" id="GAA3374515.1"/>
    </source>
</evidence>
<comment type="caution">
    <text evidence="1">The sequence shown here is derived from an EMBL/GenBank/DDBJ whole genome shotgun (WGS) entry which is preliminary data.</text>
</comment>
<sequence length="318" mass="34723">MSFAAPSSRPQFDPTVVHPPLAQLRGFVIAQDWAGVADVFAQLQDEDQKASAAGVVGRTAGSEHFLRQTADRLPSETLPRVLLADRLIAQGAEIRTAARAKDVSREQFDAFHDHLRRAEALLIDVCAMEPGNALAWLLRITTALGLQLGRSETRRRYDRLAEHHPDHWAAEGALLQQLCPKWGGSWEAAFAFARECAAAAPPGSPCHTLIAQVHLERWLDLGGREGAAYLSSPGVRAELQAAAASSVFHPRFRAGFHWVSAHGYFAAVHSLAGNHADAAPHFRALGDRATEHPWDYLGDPEAEFVRHRKTALAQGREG</sequence>
<name>A0ABP6SE07_9ACTN</name>
<dbReference type="EMBL" id="BAAAYL010000001">
    <property type="protein sequence ID" value="GAA3374515.1"/>
    <property type="molecule type" value="Genomic_DNA"/>
</dbReference>
<dbReference type="Proteomes" id="UP001499990">
    <property type="component" value="Unassembled WGS sequence"/>
</dbReference>
<gene>
    <name evidence="1" type="ORF">GCM10020367_38680</name>
</gene>
<keyword evidence="2" id="KW-1185">Reference proteome</keyword>
<protein>
    <recommendedName>
        <fullName evidence="3">DUF4034 domain-containing protein</fullName>
    </recommendedName>
</protein>
<evidence type="ECO:0008006" key="3">
    <source>
        <dbReference type="Google" id="ProtNLM"/>
    </source>
</evidence>
<dbReference type="RefSeq" id="WP_345039266.1">
    <property type="nucleotide sequence ID" value="NZ_BAAAYL010000001.1"/>
</dbReference>